<proteinExistence type="predicted"/>
<dbReference type="Pfam" id="PF07596">
    <property type="entry name" value="SBP_bac_10"/>
    <property type="match status" value="1"/>
</dbReference>
<reference evidence="2 3" key="1">
    <citation type="submission" date="2019-02" db="EMBL/GenBank/DDBJ databases">
        <title>Deep-cultivation of Planctomycetes and their phenomic and genomic characterization uncovers novel biology.</title>
        <authorList>
            <person name="Wiegand S."/>
            <person name="Jogler M."/>
            <person name="Boedeker C."/>
            <person name="Pinto D."/>
            <person name="Vollmers J."/>
            <person name="Rivas-Marin E."/>
            <person name="Kohn T."/>
            <person name="Peeters S.H."/>
            <person name="Heuer A."/>
            <person name="Rast P."/>
            <person name="Oberbeckmann S."/>
            <person name="Bunk B."/>
            <person name="Jeske O."/>
            <person name="Meyerdierks A."/>
            <person name="Storesund J.E."/>
            <person name="Kallscheuer N."/>
            <person name="Luecker S."/>
            <person name="Lage O.M."/>
            <person name="Pohl T."/>
            <person name="Merkel B.J."/>
            <person name="Hornburger P."/>
            <person name="Mueller R.-W."/>
            <person name="Bruemmer F."/>
            <person name="Labrenz M."/>
            <person name="Spormann A.M."/>
            <person name="Op den Camp H."/>
            <person name="Overmann J."/>
            <person name="Amann R."/>
            <person name="Jetten M.S.M."/>
            <person name="Mascher T."/>
            <person name="Medema M.H."/>
            <person name="Devos D.P."/>
            <person name="Kaster A.-K."/>
            <person name="Ovreas L."/>
            <person name="Rohde M."/>
            <person name="Galperin M.Y."/>
            <person name="Jogler C."/>
        </authorList>
    </citation>
    <scope>NUCLEOTIDE SEQUENCE [LARGE SCALE GENOMIC DNA]</scope>
    <source>
        <strain evidence="2 3">Mal33</strain>
    </source>
</reference>
<keyword evidence="3" id="KW-1185">Reference proteome</keyword>
<dbReference type="Gene3D" id="3.30.700.10">
    <property type="entry name" value="Glycoprotein, Type 4 Pilin"/>
    <property type="match status" value="1"/>
</dbReference>
<dbReference type="InterPro" id="IPR012902">
    <property type="entry name" value="N_methyl_site"/>
</dbReference>
<accession>A0A518IY95</accession>
<organism evidence="2 3">
    <name type="scientific">Rosistilla oblonga</name>
    <dbReference type="NCBI Taxonomy" id="2527990"/>
    <lineage>
        <taxon>Bacteria</taxon>
        <taxon>Pseudomonadati</taxon>
        <taxon>Planctomycetota</taxon>
        <taxon>Planctomycetia</taxon>
        <taxon>Pirellulales</taxon>
        <taxon>Pirellulaceae</taxon>
        <taxon>Rosistilla</taxon>
    </lineage>
</organism>
<protein>
    <recommendedName>
        <fullName evidence="1">DUF1559 domain-containing protein</fullName>
    </recommendedName>
</protein>
<dbReference type="InterPro" id="IPR045584">
    <property type="entry name" value="Pilin-like"/>
</dbReference>
<name>A0A518IY95_9BACT</name>
<gene>
    <name evidence="2" type="ORF">Mal33_40690</name>
</gene>
<evidence type="ECO:0000313" key="3">
    <source>
        <dbReference type="Proteomes" id="UP000316770"/>
    </source>
</evidence>
<dbReference type="EMBL" id="CP036318">
    <property type="protein sequence ID" value="QDV58052.1"/>
    <property type="molecule type" value="Genomic_DNA"/>
</dbReference>
<feature type="domain" description="DUF1559" evidence="1">
    <location>
        <begin position="34"/>
        <end position="317"/>
    </location>
</feature>
<evidence type="ECO:0000313" key="2">
    <source>
        <dbReference type="EMBL" id="QDV58052.1"/>
    </source>
</evidence>
<dbReference type="PANTHER" id="PTHR30093">
    <property type="entry name" value="GENERAL SECRETION PATHWAY PROTEIN G"/>
    <property type="match status" value="1"/>
</dbReference>
<dbReference type="AlphaFoldDB" id="A0A518IY95"/>
<dbReference type="NCBIfam" id="TIGR02532">
    <property type="entry name" value="IV_pilin_GFxxxE"/>
    <property type="match status" value="1"/>
</dbReference>
<evidence type="ECO:0000259" key="1">
    <source>
        <dbReference type="Pfam" id="PF07596"/>
    </source>
</evidence>
<dbReference type="RefSeq" id="WP_145288021.1">
    <property type="nucleotide sequence ID" value="NZ_CP036318.1"/>
</dbReference>
<dbReference type="Proteomes" id="UP000316770">
    <property type="component" value="Chromosome"/>
</dbReference>
<dbReference type="PANTHER" id="PTHR30093:SF2">
    <property type="entry name" value="TYPE II SECRETION SYSTEM PROTEIN H"/>
    <property type="match status" value="1"/>
</dbReference>
<dbReference type="InterPro" id="IPR027558">
    <property type="entry name" value="Pre_pil_HX9DG_C"/>
</dbReference>
<dbReference type="NCBIfam" id="TIGR04294">
    <property type="entry name" value="pre_pil_HX9DG"/>
    <property type="match status" value="1"/>
</dbReference>
<sequence>MHRQKPKSAFTLVELLVVIAIIGILVGLLLPAVQAAREAARRMQCGNNLKQLGLALHNYHDTFKTFPPALLGSGRYNNASYHAAHGGIKNTTGWALLLPFFEQSTIADKYDYDVCSSSSSPYGGVVAGDDSINDGLYNTRIDVLECPSDPSAGRVISVGAGTTDFYSRRDAIQTSYLFSTGGFTDYSAPWESYSADIRQGVFGNDGAARFASMSDGTSTTIAIGEATGGPFKTSTSYGPWGLTGTHTSCHGYIPGGSSTVLTQAYAASYTQNWSINGAYNNDSLGRTYAWVFGSKHPGGASFVFSDGSVHLLTETINYMTLQQLAYIRDGQPVPSDY</sequence>
<dbReference type="InterPro" id="IPR011453">
    <property type="entry name" value="DUF1559"/>
</dbReference>
<dbReference type="SUPFAM" id="SSF54523">
    <property type="entry name" value="Pili subunits"/>
    <property type="match status" value="1"/>
</dbReference>
<dbReference type="Pfam" id="PF07963">
    <property type="entry name" value="N_methyl"/>
    <property type="match status" value="1"/>
</dbReference>